<feature type="region of interest" description="Disordered" evidence="2">
    <location>
        <begin position="1"/>
        <end position="117"/>
    </location>
</feature>
<feature type="compositionally biased region" description="Polar residues" evidence="2">
    <location>
        <begin position="107"/>
        <end position="117"/>
    </location>
</feature>
<dbReference type="SUPFAM" id="SSF58100">
    <property type="entry name" value="Bacterial hemolysins"/>
    <property type="match status" value="1"/>
</dbReference>
<evidence type="ECO:0000313" key="3">
    <source>
        <dbReference type="EMBL" id="MFD1227973.1"/>
    </source>
</evidence>
<protein>
    <recommendedName>
        <fullName evidence="5">Phage tail protein</fullName>
    </recommendedName>
</protein>
<evidence type="ECO:0000256" key="2">
    <source>
        <dbReference type="SAM" id="MobiDB-lite"/>
    </source>
</evidence>
<evidence type="ECO:0000313" key="4">
    <source>
        <dbReference type="Proteomes" id="UP001597263"/>
    </source>
</evidence>
<keyword evidence="4" id="KW-1185">Reference proteome</keyword>
<dbReference type="RefSeq" id="WP_289384253.1">
    <property type="nucleotide sequence ID" value="NZ_JAUCBM010000001.1"/>
</dbReference>
<feature type="compositionally biased region" description="Low complexity" evidence="2">
    <location>
        <begin position="74"/>
        <end position="95"/>
    </location>
</feature>
<organism evidence="3 4">
    <name type="scientific">Pseudochrobactrum kiredjianiae</name>
    <dbReference type="NCBI Taxonomy" id="386305"/>
    <lineage>
        <taxon>Bacteria</taxon>
        <taxon>Pseudomonadati</taxon>
        <taxon>Pseudomonadota</taxon>
        <taxon>Alphaproteobacteria</taxon>
        <taxon>Hyphomicrobiales</taxon>
        <taxon>Brucellaceae</taxon>
        <taxon>Pseudochrobactrum</taxon>
    </lineage>
</organism>
<feature type="coiled-coil region" evidence="1">
    <location>
        <begin position="155"/>
        <end position="241"/>
    </location>
</feature>
<accession>A0ABW3V4P1</accession>
<keyword evidence="1" id="KW-0175">Coiled coil</keyword>
<evidence type="ECO:0008006" key="5">
    <source>
        <dbReference type="Google" id="ProtNLM"/>
    </source>
</evidence>
<dbReference type="Proteomes" id="UP001597263">
    <property type="component" value="Unassembled WGS sequence"/>
</dbReference>
<evidence type="ECO:0000256" key="1">
    <source>
        <dbReference type="SAM" id="Coils"/>
    </source>
</evidence>
<comment type="caution">
    <text evidence="3">The sequence shown here is derived from an EMBL/GenBank/DDBJ whole genome shotgun (WGS) entry which is preliminary data.</text>
</comment>
<dbReference type="EMBL" id="JBHTMA010000040">
    <property type="protein sequence ID" value="MFD1227973.1"/>
    <property type="molecule type" value="Genomic_DNA"/>
</dbReference>
<feature type="compositionally biased region" description="Basic residues" evidence="2">
    <location>
        <begin position="1"/>
        <end position="14"/>
    </location>
</feature>
<sequence length="480" mass="49363">MAKSTVSRHSKTTRKPVVIDLDPSDVKPVGKFTSKTADKIVPDAEPVGDPKPAAQTAAKPFAPPSPKPQAEAKPASPVQPQSQPAQATSRPASSAGVSGPNPYASGKTMNNAASSAPQTKKTASPWLAGLTGGVIALAGVSALQWTGLMPLTGQNNGADAAAQAVNAQIADLKQQIAAMQADAKPDADLLARLEVAEKNAAEAQKHLNEMMRASPVPAADDEAIRADVAGLQEQLKALAERAQPADDALVTSLTERLNTMETKLNTIGSQAEQANAALNTDGDAVNALKEQLTALQTKIDGQASQPDMAVIIAANALKTAIDRGGSYANELQTYKSLLPAQAGSAAGLDALADSGIPTLSQLNTQFAALADDMVAAVNKPAADAGVWDQLVGSAKNLVRSRPIGDVAGTGVGPVTARIEFALQNGDVQRAITEWAQLPEAAKQVGQDFYNALSARRDADALLAQLIAASTQVSETKPAAQ</sequence>
<proteinExistence type="predicted"/>
<reference evidence="4" key="1">
    <citation type="journal article" date="2019" name="Int. J. Syst. Evol. Microbiol.">
        <title>The Global Catalogue of Microorganisms (GCM) 10K type strain sequencing project: providing services to taxonomists for standard genome sequencing and annotation.</title>
        <authorList>
            <consortium name="The Broad Institute Genomics Platform"/>
            <consortium name="The Broad Institute Genome Sequencing Center for Infectious Disease"/>
            <person name="Wu L."/>
            <person name="Ma J."/>
        </authorList>
    </citation>
    <scope>NUCLEOTIDE SEQUENCE [LARGE SCALE GENOMIC DNA]</scope>
    <source>
        <strain evidence="4">CCUG 49584</strain>
    </source>
</reference>
<gene>
    <name evidence="3" type="ORF">ACFQ35_12585</name>
</gene>
<name>A0ABW3V4P1_9HYPH</name>